<dbReference type="Gene3D" id="1.10.1240.10">
    <property type="entry name" value="Methionine synthase domain"/>
    <property type="match status" value="1"/>
</dbReference>
<accession>A0A1S1V5V1</accession>
<evidence type="ECO:0000259" key="4">
    <source>
        <dbReference type="PROSITE" id="PS51332"/>
    </source>
</evidence>
<evidence type="ECO:0000256" key="1">
    <source>
        <dbReference type="ARBA" id="ARBA00010854"/>
    </source>
</evidence>
<sequence>MDILKRISDCIVEMDEDKIEELIVEAVGMNDMDIKDIYTEGLNAGMVEAIDRYEKKLYDIPEVIVCADVLNKGLKVLRRYGSIGSESKGKIVLAVVEGDTHEIGKNIVKIMLEAAGYEVVDMGVNRTPEDIIETAIAEKAEVIGLSSMMTTTRGEMKRLIDKLEEMDIPKKPRVLIGGGSITESYSSDISADGYAANAPTAVKLVKQILEGEK</sequence>
<organism evidence="6 7">
    <name type="scientific">Andreesenia angusta</name>
    <dbReference type="NCBI Taxonomy" id="39480"/>
    <lineage>
        <taxon>Bacteria</taxon>
        <taxon>Bacillati</taxon>
        <taxon>Bacillota</taxon>
        <taxon>Tissierellia</taxon>
        <taxon>Tissierellales</taxon>
        <taxon>Gottschalkiaceae</taxon>
        <taxon>Andreesenia</taxon>
    </lineage>
</organism>
<evidence type="ECO:0000259" key="5">
    <source>
        <dbReference type="PROSITE" id="PS51337"/>
    </source>
</evidence>
<keyword evidence="6" id="KW-0808">Transferase</keyword>
<dbReference type="InterPro" id="IPR036724">
    <property type="entry name" value="Cobalamin-bd_sf"/>
</dbReference>
<dbReference type="AlphaFoldDB" id="A0A1S1V5V1"/>
<dbReference type="SUPFAM" id="SSF47644">
    <property type="entry name" value="Methionine synthase domain"/>
    <property type="match status" value="1"/>
</dbReference>
<dbReference type="SUPFAM" id="SSF52242">
    <property type="entry name" value="Cobalamin (vitamin B12)-binding domain"/>
    <property type="match status" value="1"/>
</dbReference>
<dbReference type="GO" id="GO:0032259">
    <property type="term" value="P:methylation"/>
    <property type="evidence" value="ECO:0007669"/>
    <property type="project" value="UniProtKB-KW"/>
</dbReference>
<dbReference type="Proteomes" id="UP000180254">
    <property type="component" value="Unassembled WGS sequence"/>
</dbReference>
<dbReference type="EMBL" id="MKIE01000005">
    <property type="protein sequence ID" value="OHW62016.1"/>
    <property type="molecule type" value="Genomic_DNA"/>
</dbReference>
<dbReference type="PROSITE" id="PS51332">
    <property type="entry name" value="B12_BINDING"/>
    <property type="match status" value="1"/>
</dbReference>
<evidence type="ECO:0000313" key="7">
    <source>
        <dbReference type="Proteomes" id="UP000180254"/>
    </source>
</evidence>
<dbReference type="Pfam" id="PF02607">
    <property type="entry name" value="B12-binding_2"/>
    <property type="match status" value="1"/>
</dbReference>
<keyword evidence="6" id="KW-0489">Methyltransferase</keyword>
<dbReference type="GO" id="GO:0050667">
    <property type="term" value="P:homocysteine metabolic process"/>
    <property type="evidence" value="ECO:0007669"/>
    <property type="project" value="TreeGrafter"/>
</dbReference>
<dbReference type="STRING" id="39480.EUAN_14640"/>
<dbReference type="GO" id="GO:0005829">
    <property type="term" value="C:cytosol"/>
    <property type="evidence" value="ECO:0007669"/>
    <property type="project" value="TreeGrafter"/>
</dbReference>
<comment type="caution">
    <text evidence="6">The sequence shown here is derived from an EMBL/GenBank/DDBJ whole genome shotgun (WGS) entry which is preliminary data.</text>
</comment>
<comment type="similarity">
    <text evidence="1">Belongs to the methylamine corrinoid protein family.</text>
</comment>
<gene>
    <name evidence="6" type="primary">metH_3</name>
    <name evidence="6" type="ORF">EUAN_14640</name>
</gene>
<dbReference type="Gene3D" id="3.40.50.280">
    <property type="entry name" value="Cobalamin-binding domain"/>
    <property type="match status" value="1"/>
</dbReference>
<proteinExistence type="inferred from homology"/>
<dbReference type="InterPro" id="IPR003759">
    <property type="entry name" value="Cbl-bd_cap"/>
</dbReference>
<dbReference type="SMART" id="SM01018">
    <property type="entry name" value="B12-binding_2"/>
    <property type="match status" value="1"/>
</dbReference>
<dbReference type="EC" id="2.1.1.13" evidence="6"/>
<dbReference type="Pfam" id="PF02310">
    <property type="entry name" value="B12-binding"/>
    <property type="match status" value="1"/>
</dbReference>
<dbReference type="PROSITE" id="PS51337">
    <property type="entry name" value="B12_BINDING_NTER"/>
    <property type="match status" value="1"/>
</dbReference>
<dbReference type="PANTHER" id="PTHR45833">
    <property type="entry name" value="METHIONINE SYNTHASE"/>
    <property type="match status" value="1"/>
</dbReference>
<dbReference type="RefSeq" id="WP_071063192.1">
    <property type="nucleotide sequence ID" value="NZ_MKIE01000005.1"/>
</dbReference>
<feature type="domain" description="B12-binding N-terminal" evidence="5">
    <location>
        <begin position="1"/>
        <end position="89"/>
    </location>
</feature>
<dbReference type="InterPro" id="IPR050554">
    <property type="entry name" value="Met_Synthase/Corrinoid"/>
</dbReference>
<dbReference type="GO" id="GO:0031419">
    <property type="term" value="F:cobalamin binding"/>
    <property type="evidence" value="ECO:0007669"/>
    <property type="project" value="InterPro"/>
</dbReference>
<dbReference type="InterPro" id="IPR006158">
    <property type="entry name" value="Cobalamin-bd"/>
</dbReference>
<dbReference type="PANTHER" id="PTHR45833:SF1">
    <property type="entry name" value="METHIONINE SYNTHASE"/>
    <property type="match status" value="1"/>
</dbReference>
<feature type="domain" description="B12-binding" evidence="4">
    <location>
        <begin position="88"/>
        <end position="213"/>
    </location>
</feature>
<name>A0A1S1V5V1_9FIRM</name>
<reference evidence="6 7" key="1">
    <citation type="submission" date="2016-09" db="EMBL/GenBank/DDBJ databases">
        <title>Genome sequence of Eubacterium angustum.</title>
        <authorList>
            <person name="Poehlein A."/>
            <person name="Daniel R."/>
        </authorList>
    </citation>
    <scope>NUCLEOTIDE SEQUENCE [LARGE SCALE GENOMIC DNA]</scope>
    <source>
        <strain evidence="6 7">DSM 1989</strain>
    </source>
</reference>
<evidence type="ECO:0000256" key="2">
    <source>
        <dbReference type="ARBA" id="ARBA00022723"/>
    </source>
</evidence>
<dbReference type="InterPro" id="IPR036594">
    <property type="entry name" value="Meth_synthase_dom"/>
</dbReference>
<dbReference type="GO" id="GO:0046653">
    <property type="term" value="P:tetrahydrofolate metabolic process"/>
    <property type="evidence" value="ECO:0007669"/>
    <property type="project" value="TreeGrafter"/>
</dbReference>
<keyword evidence="3" id="KW-0170">Cobalt</keyword>
<dbReference type="FunFam" id="3.40.50.280:FF:000003">
    <property type="entry name" value="Dimethylamine methyltransferase corrinoid protein"/>
    <property type="match status" value="1"/>
</dbReference>
<dbReference type="GO" id="GO:0046872">
    <property type="term" value="F:metal ion binding"/>
    <property type="evidence" value="ECO:0007669"/>
    <property type="project" value="UniProtKB-KW"/>
</dbReference>
<keyword evidence="2" id="KW-0479">Metal-binding</keyword>
<evidence type="ECO:0000256" key="3">
    <source>
        <dbReference type="ARBA" id="ARBA00023285"/>
    </source>
</evidence>
<evidence type="ECO:0000313" key="6">
    <source>
        <dbReference type="EMBL" id="OHW62016.1"/>
    </source>
</evidence>
<dbReference type="GO" id="GO:0008705">
    <property type="term" value="F:methionine synthase activity"/>
    <property type="evidence" value="ECO:0007669"/>
    <property type="project" value="UniProtKB-EC"/>
</dbReference>
<keyword evidence="7" id="KW-1185">Reference proteome</keyword>
<protein>
    <submittedName>
        <fullName evidence="6">Methionine synthase</fullName>
        <ecNumber evidence="6">2.1.1.13</ecNumber>
    </submittedName>
</protein>
<dbReference type="OrthoDB" id="9803687at2"/>